<accession>G2Q3C8</accession>
<keyword evidence="3" id="KW-1185">Reference proteome</keyword>
<keyword evidence="1" id="KW-0812">Transmembrane</keyword>
<dbReference type="RefSeq" id="XP_003660433.1">
    <property type="nucleotide sequence ID" value="XM_003660385.1"/>
</dbReference>
<evidence type="ECO:0000256" key="1">
    <source>
        <dbReference type="SAM" id="Phobius"/>
    </source>
</evidence>
<sequence>MKCALLMRALCSGPVGGVSLAVFLLAWPDKKYLPALERRAWSDVDFVGAFLL</sequence>
<protein>
    <submittedName>
        <fullName evidence="2">Uncharacterized protein</fullName>
    </submittedName>
</protein>
<evidence type="ECO:0000313" key="3">
    <source>
        <dbReference type="Proteomes" id="UP000007322"/>
    </source>
</evidence>
<dbReference type="KEGG" id="mtm:MYCTH_2298750"/>
<organism evidence="2 3">
    <name type="scientific">Thermothelomyces thermophilus (strain ATCC 42464 / BCRC 31852 / DSM 1799)</name>
    <name type="common">Sporotrichum thermophile</name>
    <dbReference type="NCBI Taxonomy" id="573729"/>
    <lineage>
        <taxon>Eukaryota</taxon>
        <taxon>Fungi</taxon>
        <taxon>Dikarya</taxon>
        <taxon>Ascomycota</taxon>
        <taxon>Pezizomycotina</taxon>
        <taxon>Sordariomycetes</taxon>
        <taxon>Sordariomycetidae</taxon>
        <taxon>Sordariales</taxon>
        <taxon>Chaetomiaceae</taxon>
        <taxon>Thermothelomyces</taxon>
    </lineage>
</organism>
<proteinExistence type="predicted"/>
<keyword evidence="1" id="KW-0472">Membrane</keyword>
<feature type="transmembrane region" description="Helical" evidence="1">
    <location>
        <begin position="6"/>
        <end position="27"/>
    </location>
</feature>
<evidence type="ECO:0000313" key="2">
    <source>
        <dbReference type="EMBL" id="AEO55188.1"/>
    </source>
</evidence>
<dbReference type="VEuPathDB" id="FungiDB:MYCTH_2298750"/>
<gene>
    <name evidence="2" type="ORF">MYCTH_2298750</name>
</gene>
<dbReference type="InParanoid" id="G2Q3C8"/>
<dbReference type="EMBL" id="CP003002">
    <property type="protein sequence ID" value="AEO55188.1"/>
    <property type="molecule type" value="Genomic_DNA"/>
</dbReference>
<dbReference type="HOGENOM" id="CLU_3088950_0_0_1"/>
<name>G2Q3C8_THET4</name>
<dbReference type="Proteomes" id="UP000007322">
    <property type="component" value="Chromosome 1"/>
</dbReference>
<keyword evidence="1" id="KW-1133">Transmembrane helix</keyword>
<dbReference type="OrthoDB" id="440553at2759"/>
<dbReference type="AlphaFoldDB" id="G2Q3C8"/>
<dbReference type="GeneID" id="11513301"/>
<reference evidence="2 3" key="1">
    <citation type="journal article" date="2011" name="Nat. Biotechnol.">
        <title>Comparative genomic analysis of the thermophilic biomass-degrading fungi Myceliophthora thermophila and Thielavia terrestris.</title>
        <authorList>
            <person name="Berka R.M."/>
            <person name="Grigoriev I.V."/>
            <person name="Otillar R."/>
            <person name="Salamov A."/>
            <person name="Grimwood J."/>
            <person name="Reid I."/>
            <person name="Ishmael N."/>
            <person name="John T."/>
            <person name="Darmond C."/>
            <person name="Moisan M.-C."/>
            <person name="Henrissat B."/>
            <person name="Coutinho P.M."/>
            <person name="Lombard V."/>
            <person name="Natvig D.O."/>
            <person name="Lindquist E."/>
            <person name="Schmutz J."/>
            <person name="Lucas S."/>
            <person name="Harris P."/>
            <person name="Powlowski J."/>
            <person name="Bellemare A."/>
            <person name="Taylor D."/>
            <person name="Butler G."/>
            <person name="de Vries R.P."/>
            <person name="Allijn I.E."/>
            <person name="van den Brink J."/>
            <person name="Ushinsky S."/>
            <person name="Storms R."/>
            <person name="Powell A.J."/>
            <person name="Paulsen I.T."/>
            <person name="Elbourne L.D.H."/>
            <person name="Baker S.E."/>
            <person name="Magnuson J."/>
            <person name="LaBoissiere S."/>
            <person name="Clutterbuck A.J."/>
            <person name="Martinez D."/>
            <person name="Wogulis M."/>
            <person name="de Leon A.L."/>
            <person name="Rey M.W."/>
            <person name="Tsang A."/>
        </authorList>
    </citation>
    <scope>NUCLEOTIDE SEQUENCE [LARGE SCALE GENOMIC DNA]</scope>
    <source>
        <strain evidence="3">ATCC 42464 / BCRC 31852 / DSM 1799</strain>
    </source>
</reference>